<sequence length="73" mass="8073">MDEETMFSIPCDACGTEGAETMQQKIGRLCENCYNAWNCACLDCKALLSPEALRQIDNLVTDYAYAASPEGWV</sequence>
<reference evidence="1" key="1">
    <citation type="submission" date="2020-04" db="EMBL/GenBank/DDBJ databases">
        <authorList>
            <person name="Chiriac C."/>
            <person name="Salcher M."/>
            <person name="Ghai R."/>
            <person name="Kavagutti S V."/>
        </authorList>
    </citation>
    <scope>NUCLEOTIDE SEQUENCE</scope>
</reference>
<evidence type="ECO:0000313" key="1">
    <source>
        <dbReference type="EMBL" id="CAB4150298.1"/>
    </source>
</evidence>
<dbReference type="EMBL" id="LR796541">
    <property type="protein sequence ID" value="CAB4150298.1"/>
    <property type="molecule type" value="Genomic_DNA"/>
</dbReference>
<protein>
    <submittedName>
        <fullName evidence="1">Uncharacterized protein</fullName>
    </submittedName>
</protein>
<name>A0A6J5MUC8_9CAUD</name>
<gene>
    <name evidence="1" type="ORF">UFOVP570_20</name>
</gene>
<proteinExistence type="predicted"/>
<accession>A0A6J5MUC8</accession>
<organism evidence="1">
    <name type="scientific">uncultured Caudovirales phage</name>
    <dbReference type="NCBI Taxonomy" id="2100421"/>
    <lineage>
        <taxon>Viruses</taxon>
        <taxon>Duplodnaviria</taxon>
        <taxon>Heunggongvirae</taxon>
        <taxon>Uroviricota</taxon>
        <taxon>Caudoviricetes</taxon>
        <taxon>Peduoviridae</taxon>
        <taxon>Maltschvirus</taxon>
        <taxon>Maltschvirus maltsch</taxon>
    </lineage>
</organism>